<dbReference type="GO" id="GO:0009279">
    <property type="term" value="C:cell outer membrane"/>
    <property type="evidence" value="ECO:0007669"/>
    <property type="project" value="UniProtKB-SubCell"/>
</dbReference>
<dbReference type="EMBL" id="CP064820">
    <property type="protein sequence ID" value="QPG07532.1"/>
    <property type="molecule type" value="Genomic_DNA"/>
</dbReference>
<evidence type="ECO:0000313" key="8">
    <source>
        <dbReference type="EMBL" id="QPG07532.1"/>
    </source>
</evidence>
<evidence type="ECO:0000256" key="5">
    <source>
        <dbReference type="ARBA" id="ARBA00023288"/>
    </source>
</evidence>
<organism evidence="8 9">
    <name type="scientific">Klebsiella pneumoniae subsp. pneumoniae</name>
    <dbReference type="NCBI Taxonomy" id="72407"/>
    <lineage>
        <taxon>Bacteria</taxon>
        <taxon>Pseudomonadati</taxon>
        <taxon>Pseudomonadota</taxon>
        <taxon>Gammaproteobacteria</taxon>
        <taxon>Enterobacterales</taxon>
        <taxon>Enterobacteriaceae</taxon>
        <taxon>Klebsiella/Raoultella group</taxon>
        <taxon>Klebsiella</taxon>
        <taxon>Klebsiella pneumoniae complex</taxon>
    </lineage>
</organism>
<gene>
    <name evidence="8" type="ORF">IUJ34_24370</name>
</gene>
<keyword evidence="2 6" id="KW-0732">Signal</keyword>
<evidence type="ECO:0000256" key="2">
    <source>
        <dbReference type="ARBA" id="ARBA00022729"/>
    </source>
</evidence>
<feature type="signal peptide" evidence="6">
    <location>
        <begin position="1"/>
        <end position="16"/>
    </location>
</feature>
<evidence type="ECO:0000256" key="4">
    <source>
        <dbReference type="ARBA" id="ARBA00023139"/>
    </source>
</evidence>
<evidence type="ECO:0000256" key="3">
    <source>
        <dbReference type="ARBA" id="ARBA00023136"/>
    </source>
</evidence>
<name>A0A7S9E135_KLEPN</name>
<accession>A0A7S9E135</accession>
<comment type="subcellular location">
    <subcellularLocation>
        <location evidence="1">Cell outer membrane</location>
        <topology evidence="1">Lipid-anchor</topology>
    </subcellularLocation>
</comment>
<sequence>MILRVLAVSMIGFTLAGCVSSSGLSGDVYSASEAKQVQSVTYGTIVHTRAVQIQSGDDSNAIGAIGGAVLGGFLGNTIGGGTGRSLATAAGAVAGGVAGQGVQGAMNKTQGVELEIRKDDGNTIMVVQKQGSTPFSVGQRVAIAGSGSRSLSLRDNLLTMRPVAPHRIFQPRLFRRNKFVVTIRHLYFNIP</sequence>
<dbReference type="Proteomes" id="UP000594592">
    <property type="component" value="Chromosome"/>
</dbReference>
<evidence type="ECO:0000259" key="7">
    <source>
        <dbReference type="Pfam" id="PF05433"/>
    </source>
</evidence>
<dbReference type="PROSITE" id="PS51257">
    <property type="entry name" value="PROKAR_LIPOPROTEIN"/>
    <property type="match status" value="1"/>
</dbReference>
<keyword evidence="4" id="KW-0564">Palmitate</keyword>
<evidence type="ECO:0000256" key="6">
    <source>
        <dbReference type="SAM" id="SignalP"/>
    </source>
</evidence>
<dbReference type="PANTHER" id="PTHR35603:SF1">
    <property type="entry name" value="OUTER MEMBRANE LIPOPROTEIN SLYB"/>
    <property type="match status" value="1"/>
</dbReference>
<dbReference type="InterPro" id="IPR008816">
    <property type="entry name" value="Gly_zipper_2TM_dom"/>
</dbReference>
<dbReference type="AlphaFoldDB" id="A0A7S9E135"/>
<keyword evidence="3" id="KW-0472">Membrane</keyword>
<keyword evidence="5" id="KW-0449">Lipoprotein</keyword>
<dbReference type="Pfam" id="PF05433">
    <property type="entry name" value="Rick_17kDa_Anti"/>
    <property type="match status" value="1"/>
</dbReference>
<evidence type="ECO:0000313" key="9">
    <source>
        <dbReference type="Proteomes" id="UP000594592"/>
    </source>
</evidence>
<protein>
    <submittedName>
        <fullName evidence="8">Glycine zipper 2TM domain-containing protein</fullName>
    </submittedName>
</protein>
<feature type="domain" description="Glycine zipper 2TM" evidence="7">
    <location>
        <begin position="62"/>
        <end position="102"/>
    </location>
</feature>
<proteinExistence type="predicted"/>
<reference evidence="8 9" key="1">
    <citation type="submission" date="2020-11" db="EMBL/GenBank/DDBJ databases">
        <title>Whole Genome sequence of MDR strain of Klebsiella pneumoniae K219 isolated from sputum.</title>
        <authorList>
            <person name="Aditi B.P."/>
            <person name="Mahalakshmi K."/>
            <person name="Naveen Kumar V."/>
        </authorList>
    </citation>
    <scope>NUCLEOTIDE SEQUENCE [LARGE SCALE GENOMIC DNA]</scope>
    <source>
        <strain evidence="8 9">K219</strain>
    </source>
</reference>
<feature type="chain" id="PRO_5030523694" evidence="6">
    <location>
        <begin position="17"/>
        <end position="191"/>
    </location>
</feature>
<dbReference type="InterPro" id="IPR051407">
    <property type="entry name" value="Bact_OM_lipoprot/Surf_antigen"/>
</dbReference>
<dbReference type="PANTHER" id="PTHR35603">
    <property type="match status" value="1"/>
</dbReference>
<evidence type="ECO:0000256" key="1">
    <source>
        <dbReference type="ARBA" id="ARBA00004459"/>
    </source>
</evidence>